<evidence type="ECO:0000313" key="2">
    <source>
        <dbReference type="EMBL" id="MBU4683551.1"/>
    </source>
</evidence>
<sequence>MNANTLILTEHRVAPRLFDGMLTLIAWAGFVFFAYKNLLQQIMALPDQRGVIIATSLNSVLLYLLLAAVNGWLLILWYQYSLRRHNARYHESLAPLHLKELAQSFNVPPQLISEMSQYNQLTVYHDQIGQIIHLKSGELALGRESQSMTVL</sequence>
<gene>
    <name evidence="2" type="primary">pgaD</name>
    <name evidence="2" type="ORF">KC222_16215</name>
</gene>
<accession>A0ABS6DL48</accession>
<dbReference type="NCBIfam" id="TIGR03940">
    <property type="entry name" value="PGA_PgaD"/>
    <property type="match status" value="1"/>
</dbReference>
<name>A0ABS6DL48_9ENTR</name>
<dbReference type="Proteomes" id="UP000686327">
    <property type="component" value="Unassembled WGS sequence"/>
</dbReference>
<organism evidence="2 3">
    <name type="scientific">Cedecea davisae</name>
    <dbReference type="NCBI Taxonomy" id="158484"/>
    <lineage>
        <taxon>Bacteria</taxon>
        <taxon>Pseudomonadati</taxon>
        <taxon>Pseudomonadota</taxon>
        <taxon>Gammaproteobacteria</taxon>
        <taxon>Enterobacterales</taxon>
        <taxon>Enterobacteriaceae</taxon>
        <taxon>Cedecea</taxon>
    </lineage>
</organism>
<evidence type="ECO:0000313" key="3">
    <source>
        <dbReference type="Proteomes" id="UP000686327"/>
    </source>
</evidence>
<dbReference type="RefSeq" id="WP_216376522.1">
    <property type="nucleotide sequence ID" value="NZ_JAGRYT010000003.1"/>
</dbReference>
<evidence type="ECO:0000256" key="1">
    <source>
        <dbReference type="SAM" id="Phobius"/>
    </source>
</evidence>
<comment type="caution">
    <text evidence="2">The sequence shown here is derived from an EMBL/GenBank/DDBJ whole genome shotgun (WGS) entry which is preliminary data.</text>
</comment>
<protein>
    <submittedName>
        <fullName evidence="2">Poly-beta-1,6-N-acetyl-D-glucosamine biosynthesis protein PgaD</fullName>
    </submittedName>
</protein>
<feature type="transmembrane region" description="Helical" evidence="1">
    <location>
        <begin position="60"/>
        <end position="80"/>
    </location>
</feature>
<dbReference type="Pfam" id="PF13994">
    <property type="entry name" value="PgaD"/>
    <property type="match status" value="1"/>
</dbReference>
<dbReference type="EMBL" id="JAGRYU010000030">
    <property type="protein sequence ID" value="MBU4683551.1"/>
    <property type="molecule type" value="Genomic_DNA"/>
</dbReference>
<keyword evidence="1" id="KW-0812">Transmembrane</keyword>
<keyword evidence="1" id="KW-1133">Transmembrane helix</keyword>
<feature type="transmembrane region" description="Helical" evidence="1">
    <location>
        <begin position="20"/>
        <end position="39"/>
    </location>
</feature>
<reference evidence="3" key="2">
    <citation type="submission" date="2023-07" db="EMBL/GenBank/DDBJ databases">
        <title>Cedecea davisae an AmpC producer and its therapeutic implications.</title>
        <authorList>
            <person name="Notter J."/>
        </authorList>
    </citation>
    <scope>NUCLEOTIDE SEQUENCE [LARGE SCALE GENOMIC DNA]</scope>
    <source>
        <strain evidence="3">1</strain>
    </source>
</reference>
<dbReference type="InterPro" id="IPR023829">
    <property type="entry name" value="PGA_PgaD"/>
</dbReference>
<keyword evidence="3" id="KW-1185">Reference proteome</keyword>
<reference evidence="2 3" key="1">
    <citation type="submission" date="2021-04" db="EMBL/GenBank/DDBJ databases">
        <authorList>
            <person name="Seiffert S.N."/>
        </authorList>
    </citation>
    <scope>NUCLEOTIDE SEQUENCE [LARGE SCALE GENOMIC DNA]</scope>
    <source>
        <strain evidence="2 3">1</strain>
    </source>
</reference>
<proteinExistence type="predicted"/>
<keyword evidence="1" id="KW-0472">Membrane</keyword>